<dbReference type="InterPro" id="IPR029044">
    <property type="entry name" value="Nucleotide-diphossugar_trans"/>
</dbReference>
<dbReference type="InterPro" id="IPR018641">
    <property type="entry name" value="Trfase_1_rSAM/seldom-assoc"/>
</dbReference>
<dbReference type="PANTHER" id="PTHR36529:SF1">
    <property type="entry name" value="GLYCOSYLTRANSFERASE"/>
    <property type="match status" value="1"/>
</dbReference>
<dbReference type="OrthoDB" id="9798250at2"/>
<dbReference type="Proteomes" id="UP000256708">
    <property type="component" value="Unassembled WGS sequence"/>
</dbReference>
<protein>
    <submittedName>
        <fullName evidence="1">DUF2064 domain-containing protein</fullName>
    </submittedName>
</protein>
<evidence type="ECO:0000313" key="1">
    <source>
        <dbReference type="EMBL" id="RDV16203.1"/>
    </source>
</evidence>
<accession>A0A3D8LFP0</accession>
<sequence length="241" mass="27133">MLLSTPSDTAILLFAHAAEHEVKSKTFSSWHSVHVNQKIAKVLLKHTLRTIKKSGIPCLTVYTEQQKGRTFGERLANAFQDAFQAGYQRVICVGSDCPTLSPADLQQAKAALQGHRMVVGPASDGGAYLIGLHIDNFNPEAFAMLNWQTEQVMQELSIYVFRQEARLDAFELLQEKADIDTKEDLSLILQQLPVLNRLKRQILFILTKKAAKEHVLRGLLQHRLGKHLHNLLLRAPPFQPL</sequence>
<dbReference type="Gene3D" id="3.90.550.10">
    <property type="entry name" value="Spore Coat Polysaccharide Biosynthesis Protein SpsA, Chain A"/>
    <property type="match status" value="1"/>
</dbReference>
<dbReference type="Pfam" id="PF09837">
    <property type="entry name" value="DUF2064"/>
    <property type="match status" value="1"/>
</dbReference>
<dbReference type="SUPFAM" id="SSF53448">
    <property type="entry name" value="Nucleotide-diphospho-sugar transferases"/>
    <property type="match status" value="1"/>
</dbReference>
<dbReference type="AlphaFoldDB" id="A0A3D8LFP0"/>
<dbReference type="PANTHER" id="PTHR36529">
    <property type="entry name" value="SLL1095 PROTEIN"/>
    <property type="match status" value="1"/>
</dbReference>
<organism evidence="1 2">
    <name type="scientific">Pontibacter diazotrophicus</name>
    <dbReference type="NCBI Taxonomy" id="1400979"/>
    <lineage>
        <taxon>Bacteria</taxon>
        <taxon>Pseudomonadati</taxon>
        <taxon>Bacteroidota</taxon>
        <taxon>Cytophagia</taxon>
        <taxon>Cytophagales</taxon>
        <taxon>Hymenobacteraceae</taxon>
        <taxon>Pontibacter</taxon>
    </lineage>
</organism>
<dbReference type="EMBL" id="QRGR01000005">
    <property type="protein sequence ID" value="RDV16203.1"/>
    <property type="molecule type" value="Genomic_DNA"/>
</dbReference>
<comment type="caution">
    <text evidence="1">The sequence shown here is derived from an EMBL/GenBank/DDBJ whole genome shotgun (WGS) entry which is preliminary data.</text>
</comment>
<evidence type="ECO:0000313" key="2">
    <source>
        <dbReference type="Proteomes" id="UP000256708"/>
    </source>
</evidence>
<keyword evidence="2" id="KW-1185">Reference proteome</keyword>
<gene>
    <name evidence="1" type="ORF">DXT99_05915</name>
</gene>
<reference evidence="2" key="1">
    <citation type="submission" date="2018-08" db="EMBL/GenBank/DDBJ databases">
        <authorList>
            <person name="Liu Z.-W."/>
            <person name="Du Z.-J."/>
        </authorList>
    </citation>
    <scope>NUCLEOTIDE SEQUENCE [LARGE SCALE GENOMIC DNA]</scope>
    <source>
        <strain evidence="2">H4X</strain>
    </source>
</reference>
<proteinExistence type="predicted"/>
<name>A0A3D8LFP0_9BACT</name>